<dbReference type="EMBL" id="CAFAAQ010000168">
    <property type="protein sequence ID" value="CAB4817249.1"/>
    <property type="molecule type" value="Genomic_DNA"/>
</dbReference>
<proteinExistence type="predicted"/>
<dbReference type="AlphaFoldDB" id="A0A6J6Z746"/>
<organism evidence="1">
    <name type="scientific">freshwater metagenome</name>
    <dbReference type="NCBI Taxonomy" id="449393"/>
    <lineage>
        <taxon>unclassified sequences</taxon>
        <taxon>metagenomes</taxon>
        <taxon>ecological metagenomes</taxon>
    </lineage>
</organism>
<accession>A0A6J6Z746</accession>
<gene>
    <name evidence="1" type="ORF">UFOPK3046_01547</name>
</gene>
<sequence>MMVIGGGVTGGVYGDFQGLSEQGLDQGDVRVTTDYRTVLSELLSRRLGASSDVLNTTFPSFSPTSGWVGVVSP</sequence>
<protein>
    <submittedName>
        <fullName evidence="1">Unannotated protein</fullName>
    </submittedName>
</protein>
<evidence type="ECO:0000313" key="1">
    <source>
        <dbReference type="EMBL" id="CAB4817249.1"/>
    </source>
</evidence>
<name>A0A6J6Z746_9ZZZZ</name>
<reference evidence="1" key="1">
    <citation type="submission" date="2020-05" db="EMBL/GenBank/DDBJ databases">
        <authorList>
            <person name="Chiriac C."/>
            <person name="Salcher M."/>
            <person name="Ghai R."/>
            <person name="Kavagutti S V."/>
        </authorList>
    </citation>
    <scope>NUCLEOTIDE SEQUENCE</scope>
</reference>